<dbReference type="GO" id="GO:0003677">
    <property type="term" value="F:DNA binding"/>
    <property type="evidence" value="ECO:0007669"/>
    <property type="project" value="UniProtKB-KW"/>
</dbReference>
<dbReference type="GO" id="GO:0050793">
    <property type="term" value="P:regulation of developmental process"/>
    <property type="evidence" value="ECO:0007669"/>
    <property type="project" value="InterPro"/>
</dbReference>
<dbReference type="CDD" id="cd00086">
    <property type="entry name" value="homeodomain"/>
    <property type="match status" value="1"/>
</dbReference>
<name>A0A2Z6PIJ4_TRISU</name>
<keyword evidence="11" id="KW-1185">Reference proteome</keyword>
<organism evidence="10 11">
    <name type="scientific">Trifolium subterraneum</name>
    <name type="common">Subterranean clover</name>
    <dbReference type="NCBI Taxonomy" id="3900"/>
    <lineage>
        <taxon>Eukaryota</taxon>
        <taxon>Viridiplantae</taxon>
        <taxon>Streptophyta</taxon>
        <taxon>Embryophyta</taxon>
        <taxon>Tracheophyta</taxon>
        <taxon>Spermatophyta</taxon>
        <taxon>Magnoliopsida</taxon>
        <taxon>eudicotyledons</taxon>
        <taxon>Gunneridae</taxon>
        <taxon>Pentapetalae</taxon>
        <taxon>rosids</taxon>
        <taxon>fabids</taxon>
        <taxon>Fabales</taxon>
        <taxon>Fabaceae</taxon>
        <taxon>Papilionoideae</taxon>
        <taxon>50 kb inversion clade</taxon>
        <taxon>NPAAA clade</taxon>
        <taxon>Hologalegina</taxon>
        <taxon>IRL clade</taxon>
        <taxon>Trifolieae</taxon>
        <taxon>Trifolium</taxon>
    </lineage>
</organism>
<gene>
    <name evidence="10" type="ORF">TSUD_86850</name>
</gene>
<dbReference type="AlphaFoldDB" id="A0A2Z6PIJ4"/>
<dbReference type="GO" id="GO:0005634">
    <property type="term" value="C:nucleus"/>
    <property type="evidence" value="ECO:0007669"/>
    <property type="project" value="UniProtKB-SubCell"/>
</dbReference>
<proteinExistence type="inferred from homology"/>
<keyword evidence="7" id="KW-0539">Nucleus</keyword>
<dbReference type="PANTHER" id="PTHR47288">
    <property type="entry name" value="WUSCHEL-RELATED HOMEOBOX 9"/>
    <property type="match status" value="1"/>
</dbReference>
<sequence>MVRSNKHWPSLFKRSTYQSSQHGINSPITGGDNDERTSQPPKPRWIATPEQVQILENIFNSGIMNPPRDEIKKIREKLQEYGPIGDFSNMTQQYDQGNILDQQVAMSMMHQQQQQQEFPQLMSSGVTSMNMMQQQQLQQQQQQQVSHVMSSGVAEPDYFRAKCTVSINNEIVEVDAGPFNIRQIFGDGAVLFDSSGQIVLTDEWGVTLNSLQHGASYFLVNKSLTCCLKL</sequence>
<evidence type="ECO:0000256" key="8">
    <source>
        <dbReference type="ARBA" id="ARBA00024040"/>
    </source>
</evidence>
<evidence type="ECO:0000313" key="11">
    <source>
        <dbReference type="Proteomes" id="UP000242715"/>
    </source>
</evidence>
<dbReference type="GO" id="GO:0003700">
    <property type="term" value="F:DNA-binding transcription factor activity"/>
    <property type="evidence" value="ECO:0007669"/>
    <property type="project" value="InterPro"/>
</dbReference>
<evidence type="ECO:0000256" key="1">
    <source>
        <dbReference type="ARBA" id="ARBA00004123"/>
    </source>
</evidence>
<evidence type="ECO:0000256" key="7">
    <source>
        <dbReference type="ARBA" id="ARBA00023242"/>
    </source>
</evidence>
<evidence type="ECO:0000256" key="2">
    <source>
        <dbReference type="ARBA" id="ARBA00022473"/>
    </source>
</evidence>
<dbReference type="PANTHER" id="PTHR47288:SF1">
    <property type="entry name" value="WUSCHEL-RELATED HOMEOBOX 9"/>
    <property type="match status" value="1"/>
</dbReference>
<keyword evidence="3" id="KW-0805">Transcription regulation</keyword>
<keyword evidence="5" id="KW-0371">Homeobox</keyword>
<accession>A0A2Z6PIJ4</accession>
<dbReference type="EMBL" id="DF974143">
    <property type="protein sequence ID" value="GAU45709.1"/>
    <property type="molecule type" value="Genomic_DNA"/>
</dbReference>
<dbReference type="InterPro" id="IPR044557">
    <property type="entry name" value="WOX8/9-like"/>
</dbReference>
<keyword evidence="6" id="KW-0804">Transcription</keyword>
<protein>
    <recommendedName>
        <fullName evidence="12">Homeobox domain-containing protein</fullName>
    </recommendedName>
</protein>
<reference evidence="11" key="1">
    <citation type="journal article" date="2017" name="Front. Plant Sci.">
        <title>Climate Clever Clovers: New Paradigm to Reduce the Environmental Footprint of Ruminants by Breeding Low Methanogenic Forages Utilizing Haplotype Variation.</title>
        <authorList>
            <person name="Kaur P."/>
            <person name="Appels R."/>
            <person name="Bayer P.E."/>
            <person name="Keeble-Gagnere G."/>
            <person name="Wang J."/>
            <person name="Hirakawa H."/>
            <person name="Shirasawa K."/>
            <person name="Vercoe P."/>
            <person name="Stefanova K."/>
            <person name="Durmic Z."/>
            <person name="Nichols P."/>
            <person name="Revell C."/>
            <person name="Isobe S.N."/>
            <person name="Edwards D."/>
            <person name="Erskine W."/>
        </authorList>
    </citation>
    <scope>NUCLEOTIDE SEQUENCE [LARGE SCALE GENOMIC DNA]</scope>
    <source>
        <strain evidence="11">cv. Daliak</strain>
    </source>
</reference>
<feature type="compositionally biased region" description="Polar residues" evidence="9">
    <location>
        <begin position="13"/>
        <end position="28"/>
    </location>
</feature>
<keyword evidence="4" id="KW-0238">DNA-binding</keyword>
<dbReference type="InterPro" id="IPR001356">
    <property type="entry name" value="HD"/>
</dbReference>
<evidence type="ECO:0008006" key="12">
    <source>
        <dbReference type="Google" id="ProtNLM"/>
    </source>
</evidence>
<evidence type="ECO:0000256" key="5">
    <source>
        <dbReference type="ARBA" id="ARBA00023155"/>
    </source>
</evidence>
<evidence type="ECO:0000313" key="10">
    <source>
        <dbReference type="EMBL" id="GAU45709.1"/>
    </source>
</evidence>
<keyword evidence="2" id="KW-0217">Developmental protein</keyword>
<comment type="subcellular location">
    <subcellularLocation>
        <location evidence="1">Nucleus</location>
    </subcellularLocation>
</comment>
<dbReference type="Proteomes" id="UP000242715">
    <property type="component" value="Unassembled WGS sequence"/>
</dbReference>
<dbReference type="OrthoDB" id="1935198at2759"/>
<evidence type="ECO:0000256" key="4">
    <source>
        <dbReference type="ARBA" id="ARBA00023125"/>
    </source>
</evidence>
<feature type="region of interest" description="Disordered" evidence="9">
    <location>
        <begin position="1"/>
        <end position="44"/>
    </location>
</feature>
<evidence type="ECO:0000256" key="6">
    <source>
        <dbReference type="ARBA" id="ARBA00023163"/>
    </source>
</evidence>
<evidence type="ECO:0000256" key="3">
    <source>
        <dbReference type="ARBA" id="ARBA00023015"/>
    </source>
</evidence>
<comment type="similarity">
    <text evidence="8">Belongs to the WUS homeobox family.</text>
</comment>
<evidence type="ECO:0000256" key="9">
    <source>
        <dbReference type="SAM" id="MobiDB-lite"/>
    </source>
</evidence>